<dbReference type="InterPro" id="IPR023614">
    <property type="entry name" value="Porin_dom_sf"/>
</dbReference>
<evidence type="ECO:0000313" key="1">
    <source>
        <dbReference type="EMBL" id="TGG39984.1"/>
    </source>
</evidence>
<dbReference type="AlphaFoldDB" id="A0A4Z0V6M9"/>
<dbReference type="SUPFAM" id="SSF56935">
    <property type="entry name" value="Porins"/>
    <property type="match status" value="1"/>
</dbReference>
<reference evidence="1 2" key="1">
    <citation type="submission" date="2019-02" db="EMBL/GenBank/DDBJ databases">
        <title>Isolation and identification of novel species under the genus Muribaculum.</title>
        <authorList>
            <person name="Miyake S."/>
            <person name="Ding Y."/>
            <person name="Low A."/>
            <person name="Soh M."/>
            <person name="Seedorf H."/>
        </authorList>
    </citation>
    <scope>NUCLEOTIDE SEQUENCE [LARGE SCALE GENOMIC DNA]</scope>
    <source>
        <strain evidence="1 2">TLL-A3</strain>
    </source>
</reference>
<proteinExistence type="predicted"/>
<keyword evidence="2" id="KW-1185">Reference proteome</keyword>
<dbReference type="GeneID" id="82149034"/>
<comment type="caution">
    <text evidence="1">The sequence shown here is derived from an EMBL/GenBank/DDBJ whole genome shotgun (WGS) entry which is preliminary data.</text>
</comment>
<protein>
    <submittedName>
        <fullName evidence="1">Porin</fullName>
    </submittedName>
</protein>
<evidence type="ECO:0000313" key="2">
    <source>
        <dbReference type="Proteomes" id="UP000297635"/>
    </source>
</evidence>
<organism evidence="1 2">
    <name type="scientific">Duncaniella freteri</name>
    <dbReference type="NCBI Taxonomy" id="2530391"/>
    <lineage>
        <taxon>Bacteria</taxon>
        <taxon>Pseudomonadati</taxon>
        <taxon>Bacteroidota</taxon>
        <taxon>Bacteroidia</taxon>
        <taxon>Bacteroidales</taxon>
        <taxon>Muribaculaceae</taxon>
        <taxon>Duncaniella</taxon>
    </lineage>
</organism>
<sequence>MKRIDIPKLMLSGFLIMLMCAPSEIKGAENNAANHSKNAGTKSFSYVPEIHGALRTRFEHDFDNGGSRFQVRNARVSLNGYIAPSIDYFIQTDLCDRGKMKILDAWGRIAVAKGLKFQAGQFRLPFGTDAFRGPGNYVFSNRSFIGKDLCNVRGVGAKLSYTIPISGYQQLSIEGGAFNPTSISDHEVWIKELSYAAKGIYTIGNVKLVTGVQSISPDSIRVNLWNASCTWATGRWTLEGEYMNKHYTHNAHKTAHGWLLWADYAMPIKAGMLNRASFQARWDGMTAHSDGKRDDTGALWSTRPARQRVTAGATVTYAHKALHCDLRLDYEKYFYRSGAIVPPGEGDKICAEMVIRF</sequence>
<dbReference type="Gene3D" id="2.40.160.10">
    <property type="entry name" value="Porin"/>
    <property type="match status" value="1"/>
</dbReference>
<dbReference type="RefSeq" id="WP_135470964.1">
    <property type="nucleotide sequence ID" value="NZ_CASJDB010000015.1"/>
</dbReference>
<dbReference type="EMBL" id="SJSA01000001">
    <property type="protein sequence ID" value="TGG39984.1"/>
    <property type="molecule type" value="Genomic_DNA"/>
</dbReference>
<dbReference type="Proteomes" id="UP000297635">
    <property type="component" value="Unassembled WGS sequence"/>
</dbReference>
<gene>
    <name evidence="1" type="ORF">EZ315_04455</name>
</gene>
<name>A0A4Z0V6M9_9BACT</name>
<accession>A0A4Z0V6M9</accession>